<accession>A0A075KJT6</accession>
<name>A0A075KJT6_9CAUD</name>
<dbReference type="KEGG" id="vg:22112927"/>
<organism evidence="1 2">
    <name type="scientific">Lactobacillus phage Ld25A</name>
    <dbReference type="NCBI Taxonomy" id="1500734"/>
    <lineage>
        <taxon>Viruses</taxon>
        <taxon>Duplodnaviria</taxon>
        <taxon>Heunggongvirae</taxon>
        <taxon>Uroviricota</taxon>
        <taxon>Caudoviricetes</taxon>
        <taxon>Cequinquevirus</taxon>
        <taxon>Cequinquevirus Ld25A</taxon>
    </lineage>
</organism>
<dbReference type="RefSeq" id="YP_009097921.1">
    <property type="nucleotide sequence ID" value="NC_025415.1"/>
</dbReference>
<dbReference type="GeneID" id="22112927"/>
<gene>
    <name evidence="1" type="ORF">LDB25A_042</name>
</gene>
<sequence length="74" mass="8469">MNYKRMWLSLKKIIDEEEDILSEASNKAKTGNLADELAAQAEEVDYIAGEIKMLEARELLLQVKKECEAENESH</sequence>
<dbReference type="OrthoDB" id="28225at10239"/>
<dbReference type="Proteomes" id="UP000028565">
    <property type="component" value="Segment"/>
</dbReference>
<reference evidence="1 2" key="1">
    <citation type="submission" date="2014-03" db="EMBL/GenBank/DDBJ databases">
        <title>Lactobacillus delbrueckii subsp. bulgaricus Group b Phages.</title>
        <authorList>
            <person name="Casey E.D."/>
            <person name="Mahony J."/>
            <person name="O'Connell-Motherway M."/>
            <person name="Bottacini F."/>
            <person name="Cornelissen A."/>
            <person name="Neve H."/>
            <person name="Heller K."/>
            <person name="Noben J.-P."/>
            <person name="Dal Bello F."/>
            <person name="van Sinderen D."/>
        </authorList>
    </citation>
    <scope>NUCLEOTIDE SEQUENCE [LARGE SCALE GENOMIC DNA]</scope>
</reference>
<evidence type="ECO:0000313" key="2">
    <source>
        <dbReference type="Proteomes" id="UP000028565"/>
    </source>
</evidence>
<proteinExistence type="predicted"/>
<keyword evidence="2" id="KW-1185">Reference proteome</keyword>
<evidence type="ECO:0000313" key="1">
    <source>
        <dbReference type="EMBL" id="AIF54366.1"/>
    </source>
</evidence>
<protein>
    <submittedName>
        <fullName evidence="1">Uncharacterized protein</fullName>
    </submittedName>
</protein>
<dbReference type="EMBL" id="KJ564036">
    <property type="protein sequence ID" value="AIF54366.1"/>
    <property type="molecule type" value="Genomic_DNA"/>
</dbReference>